<comment type="caution">
    <text evidence="2">The sequence shown here is derived from an EMBL/GenBank/DDBJ whole genome shotgun (WGS) entry which is preliminary data.</text>
</comment>
<reference evidence="2 3" key="1">
    <citation type="submission" date="2020-07" db="EMBL/GenBank/DDBJ databases">
        <authorList>
            <person name="Sun Q."/>
        </authorList>
    </citation>
    <scope>NUCLEOTIDE SEQUENCE [LARGE SCALE GENOMIC DNA]</scope>
    <source>
        <strain evidence="2 3">CGMCC 1.13654</strain>
    </source>
</reference>
<keyword evidence="3" id="KW-1185">Reference proteome</keyword>
<accession>A0A838L5D0</accession>
<feature type="compositionally biased region" description="Basic and acidic residues" evidence="1">
    <location>
        <begin position="25"/>
        <end position="39"/>
    </location>
</feature>
<evidence type="ECO:0000313" key="2">
    <source>
        <dbReference type="EMBL" id="MBA2934120.1"/>
    </source>
</evidence>
<dbReference type="EMBL" id="JACEIB010000006">
    <property type="protein sequence ID" value="MBA2934120.1"/>
    <property type="molecule type" value="Genomic_DNA"/>
</dbReference>
<feature type="compositionally biased region" description="Basic and acidic residues" evidence="1">
    <location>
        <begin position="1"/>
        <end position="18"/>
    </location>
</feature>
<protein>
    <submittedName>
        <fullName evidence="2">Uncharacterized protein</fullName>
    </submittedName>
</protein>
<evidence type="ECO:0000256" key="1">
    <source>
        <dbReference type="SAM" id="MobiDB-lite"/>
    </source>
</evidence>
<dbReference type="Proteomes" id="UP000570166">
    <property type="component" value="Unassembled WGS sequence"/>
</dbReference>
<dbReference type="RefSeq" id="WP_160365638.1">
    <property type="nucleotide sequence ID" value="NZ_JACEIB010000006.1"/>
</dbReference>
<gene>
    <name evidence="2" type="ORF">HZF05_08400</name>
</gene>
<proteinExistence type="predicted"/>
<organism evidence="2 3">
    <name type="scientific">Sphingomonas chungangi</name>
    <dbReference type="NCBI Taxonomy" id="2683589"/>
    <lineage>
        <taxon>Bacteria</taxon>
        <taxon>Pseudomonadati</taxon>
        <taxon>Pseudomonadota</taxon>
        <taxon>Alphaproteobacteria</taxon>
        <taxon>Sphingomonadales</taxon>
        <taxon>Sphingomonadaceae</taxon>
        <taxon>Sphingomonas</taxon>
    </lineage>
</organism>
<feature type="region of interest" description="Disordered" evidence="1">
    <location>
        <begin position="1"/>
        <end position="46"/>
    </location>
</feature>
<dbReference type="AlphaFoldDB" id="A0A838L5D0"/>
<evidence type="ECO:0000313" key="3">
    <source>
        <dbReference type="Proteomes" id="UP000570166"/>
    </source>
</evidence>
<sequence length="46" mass="5378">MVRKLEDGGFIADRDREVAPTNRIRPADPKGDERHELNKKALFRKM</sequence>
<name>A0A838L5D0_9SPHN</name>